<dbReference type="EMBL" id="AP029267">
    <property type="protein sequence ID" value="BFG06045.1"/>
    <property type="molecule type" value="Genomic_DNA"/>
</dbReference>
<feature type="transmembrane region" description="Helical" evidence="1">
    <location>
        <begin position="43"/>
        <end position="63"/>
    </location>
</feature>
<proteinExistence type="predicted"/>
<name>A0AAU9GDP2_DROMD</name>
<gene>
    <name evidence="2" type="ORF">DMAD_04642</name>
</gene>
<dbReference type="GO" id="GO:0007218">
    <property type="term" value="P:neuropeptide signaling pathway"/>
    <property type="evidence" value="ECO:0007669"/>
    <property type="project" value="UniProtKB-KW"/>
</dbReference>
<dbReference type="Proteomes" id="UP001500889">
    <property type="component" value="Chromosome E"/>
</dbReference>
<keyword evidence="1" id="KW-0472">Membrane</keyword>
<organism evidence="2 3">
    <name type="scientific">Drosophila madeirensis</name>
    <name type="common">Fruit fly</name>
    <dbReference type="NCBI Taxonomy" id="30013"/>
    <lineage>
        <taxon>Eukaryota</taxon>
        <taxon>Metazoa</taxon>
        <taxon>Ecdysozoa</taxon>
        <taxon>Arthropoda</taxon>
        <taxon>Hexapoda</taxon>
        <taxon>Insecta</taxon>
        <taxon>Pterygota</taxon>
        <taxon>Neoptera</taxon>
        <taxon>Endopterygota</taxon>
        <taxon>Diptera</taxon>
        <taxon>Brachycera</taxon>
        <taxon>Muscomorpha</taxon>
        <taxon>Ephydroidea</taxon>
        <taxon>Drosophilidae</taxon>
        <taxon>Drosophila</taxon>
        <taxon>Sophophora</taxon>
    </lineage>
</organism>
<keyword evidence="3" id="KW-1185">Reference proteome</keyword>
<keyword evidence="1" id="KW-0812">Transmembrane</keyword>
<accession>A0AAU9GDP2</accession>
<evidence type="ECO:0000313" key="3">
    <source>
        <dbReference type="Proteomes" id="UP001500889"/>
    </source>
</evidence>
<protein>
    <submittedName>
        <fullName evidence="2">Neuropeptide SIFamide</fullName>
    </submittedName>
</protein>
<reference evidence="2 3" key="1">
    <citation type="submission" date="2024-02" db="EMBL/GenBank/DDBJ databases">
        <title>A chromosome-level genome assembly of Drosophila madeirensis, a fruit fly species endemic to Madeira island.</title>
        <authorList>
            <person name="Tomihara K."/>
            <person name="Llopart A."/>
            <person name="Yamamoto D."/>
        </authorList>
    </citation>
    <scope>NUCLEOTIDE SEQUENCE [LARGE SCALE GENOMIC DNA]</scope>
    <source>
        <strain evidence="2 3">RF1</strain>
    </source>
</reference>
<keyword evidence="2" id="KW-0527">Neuropeptide</keyword>
<dbReference type="AlphaFoldDB" id="A0AAU9GDP2"/>
<keyword evidence="1" id="KW-1133">Transmembrane helix</keyword>
<evidence type="ECO:0000313" key="2">
    <source>
        <dbReference type="EMBL" id="BFG06045.1"/>
    </source>
</evidence>
<evidence type="ECO:0000256" key="1">
    <source>
        <dbReference type="SAM" id="Phobius"/>
    </source>
</evidence>
<sequence length="114" mass="12811">MGIKAVSAAWLDTETFARFRHSHQNQEHRNRTLPTTLTEDCKMALRFTLTLLLVTILAMAILLGSSEAAYRKPPFNGSIFGKRNGLDYDNAKMSAVCEVAMEACPMWFPQNDSK</sequence>